<accession>A0A6J5L5R1</accession>
<organism evidence="1">
    <name type="scientific">uncultured Caudovirales phage</name>
    <dbReference type="NCBI Taxonomy" id="2100421"/>
    <lineage>
        <taxon>Viruses</taxon>
        <taxon>Duplodnaviria</taxon>
        <taxon>Heunggongvirae</taxon>
        <taxon>Uroviricota</taxon>
        <taxon>Caudoviricetes</taxon>
        <taxon>Peduoviridae</taxon>
        <taxon>Maltschvirus</taxon>
        <taxon>Maltschvirus maltsch</taxon>
    </lineage>
</organism>
<sequence length="139" mass="15882">MFSKKKKKKEELSLLEITSRLRGFILDSQIQNGQELCVILGCSSMSDELQEREEEESEKRTGKISFLVPMLYAHAHALAEGAVEYQRSNVPEDMRGVPDEIWWESRNMMTQVSLSALLGSVSQLVDMGLLEIPKEHRKK</sequence>
<protein>
    <submittedName>
        <fullName evidence="1">Uncharacterized protein</fullName>
    </submittedName>
</protein>
<reference evidence="1" key="1">
    <citation type="submission" date="2020-04" db="EMBL/GenBank/DDBJ databases">
        <authorList>
            <person name="Chiriac C."/>
            <person name="Salcher M."/>
            <person name="Ghai R."/>
            <person name="Kavagutti S V."/>
        </authorList>
    </citation>
    <scope>NUCLEOTIDE SEQUENCE</scope>
</reference>
<evidence type="ECO:0000313" key="1">
    <source>
        <dbReference type="EMBL" id="CAB4128477.1"/>
    </source>
</evidence>
<name>A0A6J5L5R1_9CAUD</name>
<evidence type="ECO:0000313" key="2">
    <source>
        <dbReference type="EMBL" id="CAB5219741.1"/>
    </source>
</evidence>
<dbReference type="EMBL" id="LR798276">
    <property type="protein sequence ID" value="CAB5219741.1"/>
    <property type="molecule type" value="Genomic_DNA"/>
</dbReference>
<dbReference type="EMBL" id="LR796220">
    <property type="protein sequence ID" value="CAB4128477.1"/>
    <property type="molecule type" value="Genomic_DNA"/>
</dbReference>
<gene>
    <name evidence="1" type="ORF">UFOVP110_37</name>
    <name evidence="2" type="ORF">UFOVP223_127</name>
</gene>
<proteinExistence type="predicted"/>